<comment type="caution">
    <text evidence="1">The sequence shown here is derived from an EMBL/GenBank/DDBJ whole genome shotgun (WGS) entry which is preliminary data.</text>
</comment>
<dbReference type="Proteomes" id="UP000319160">
    <property type="component" value="Unassembled WGS sequence"/>
</dbReference>
<accession>A0A553HSU7</accession>
<protein>
    <submittedName>
        <fullName evidence="1">Uncharacterized protein</fullName>
    </submittedName>
</protein>
<evidence type="ECO:0000313" key="2">
    <source>
        <dbReference type="Proteomes" id="UP000319160"/>
    </source>
</evidence>
<gene>
    <name evidence="1" type="ORF">FHL15_008010</name>
</gene>
<dbReference type="EMBL" id="VFLP01000049">
    <property type="protein sequence ID" value="TRX91028.1"/>
    <property type="molecule type" value="Genomic_DNA"/>
</dbReference>
<organism evidence="1 2">
    <name type="scientific">Xylaria flabelliformis</name>
    <dbReference type="NCBI Taxonomy" id="2512241"/>
    <lineage>
        <taxon>Eukaryota</taxon>
        <taxon>Fungi</taxon>
        <taxon>Dikarya</taxon>
        <taxon>Ascomycota</taxon>
        <taxon>Pezizomycotina</taxon>
        <taxon>Sordariomycetes</taxon>
        <taxon>Xylariomycetidae</taxon>
        <taxon>Xylariales</taxon>
        <taxon>Xylariaceae</taxon>
        <taxon>Xylaria</taxon>
    </lineage>
</organism>
<dbReference type="AlphaFoldDB" id="A0A553HSU7"/>
<name>A0A553HSU7_9PEZI</name>
<keyword evidence="2" id="KW-1185">Reference proteome</keyword>
<proteinExistence type="predicted"/>
<evidence type="ECO:0000313" key="1">
    <source>
        <dbReference type="EMBL" id="TRX91028.1"/>
    </source>
</evidence>
<reference evidence="2" key="1">
    <citation type="submission" date="2019-06" db="EMBL/GenBank/DDBJ databases">
        <title>Draft genome sequence of the griseofulvin-producing fungus Xylaria cubensis strain G536.</title>
        <authorList>
            <person name="Mead M.E."/>
            <person name="Raja H.A."/>
            <person name="Steenwyk J.L."/>
            <person name="Knowles S.L."/>
            <person name="Oberlies N.H."/>
            <person name="Rokas A."/>
        </authorList>
    </citation>
    <scope>NUCLEOTIDE SEQUENCE [LARGE SCALE GENOMIC DNA]</scope>
    <source>
        <strain evidence="2">G536</strain>
    </source>
</reference>
<sequence length="99" mass="10841">MSQNLEAKATATAGVEPSKVVKDFHIDWSQAARVLFASALTNDGTLCLPSTDDSLKGLRFVSDDGQEHAYKPYFRLSLLSATLGALTEIKKYLYDIDVT</sequence>